<protein>
    <recommendedName>
        <fullName evidence="1">Nodulin-like domain-containing protein</fullName>
    </recommendedName>
</protein>
<dbReference type="Gramene" id="ONI30093">
    <property type="protein sequence ID" value="ONI30093"/>
    <property type="gene ID" value="PRUPE_1G231100"/>
</dbReference>
<dbReference type="Pfam" id="PF06813">
    <property type="entry name" value="Nodulin-like"/>
    <property type="match status" value="1"/>
</dbReference>
<reference evidence="2 3" key="1">
    <citation type="journal article" date="2013" name="Nat. Genet.">
        <title>The high-quality draft genome of peach (Prunus persica) identifies unique patterns of genetic diversity, domestication and genome evolution.</title>
        <authorList>
            <consortium name="International Peach Genome Initiative"/>
            <person name="Verde I."/>
            <person name="Abbott A.G."/>
            <person name="Scalabrin S."/>
            <person name="Jung S."/>
            <person name="Shu S."/>
            <person name="Marroni F."/>
            <person name="Zhebentyayeva T."/>
            <person name="Dettori M.T."/>
            <person name="Grimwood J."/>
            <person name="Cattonaro F."/>
            <person name="Zuccolo A."/>
            <person name="Rossini L."/>
            <person name="Jenkins J."/>
            <person name="Vendramin E."/>
            <person name="Meisel L.A."/>
            <person name="Decroocq V."/>
            <person name="Sosinski B."/>
            <person name="Prochnik S."/>
            <person name="Mitros T."/>
            <person name="Policriti A."/>
            <person name="Cipriani G."/>
            <person name="Dondini L."/>
            <person name="Ficklin S."/>
            <person name="Goodstein D.M."/>
            <person name="Xuan P."/>
            <person name="Del Fabbro C."/>
            <person name="Aramini V."/>
            <person name="Copetti D."/>
            <person name="Gonzalez S."/>
            <person name="Horner D.S."/>
            <person name="Falchi R."/>
            <person name="Lucas S."/>
            <person name="Mica E."/>
            <person name="Maldonado J."/>
            <person name="Lazzari B."/>
            <person name="Bielenberg D."/>
            <person name="Pirona R."/>
            <person name="Miculan M."/>
            <person name="Barakat A."/>
            <person name="Testolin R."/>
            <person name="Stella A."/>
            <person name="Tartarini S."/>
            <person name="Tonutti P."/>
            <person name="Arus P."/>
            <person name="Orellana A."/>
            <person name="Wells C."/>
            <person name="Main D."/>
            <person name="Vizzotto G."/>
            <person name="Silva H."/>
            <person name="Salamini F."/>
            <person name="Schmutz J."/>
            <person name="Morgante M."/>
            <person name="Rokhsar D.S."/>
        </authorList>
    </citation>
    <scope>NUCLEOTIDE SEQUENCE [LARGE SCALE GENOMIC DNA]</scope>
    <source>
        <strain evidence="3">cv. Nemared</strain>
    </source>
</reference>
<sequence length="96" mass="10717">MNTEILVTCIKNFRRNRGPVSGILKGYVGLSTVATDLVEIQINSSVLNYEFITHRLGLIPLTSDQQIGSWGCCQIWRFQTILILLRAKALGALKLL</sequence>
<evidence type="ECO:0000259" key="1">
    <source>
        <dbReference type="Pfam" id="PF06813"/>
    </source>
</evidence>
<evidence type="ECO:0000313" key="3">
    <source>
        <dbReference type="Proteomes" id="UP000006882"/>
    </source>
</evidence>
<organism evidence="2 3">
    <name type="scientific">Prunus persica</name>
    <name type="common">Peach</name>
    <name type="synonym">Amygdalus persica</name>
    <dbReference type="NCBI Taxonomy" id="3760"/>
    <lineage>
        <taxon>Eukaryota</taxon>
        <taxon>Viridiplantae</taxon>
        <taxon>Streptophyta</taxon>
        <taxon>Embryophyta</taxon>
        <taxon>Tracheophyta</taxon>
        <taxon>Spermatophyta</taxon>
        <taxon>Magnoliopsida</taxon>
        <taxon>eudicotyledons</taxon>
        <taxon>Gunneridae</taxon>
        <taxon>Pentapetalae</taxon>
        <taxon>rosids</taxon>
        <taxon>fabids</taxon>
        <taxon>Rosales</taxon>
        <taxon>Rosaceae</taxon>
        <taxon>Amygdaloideae</taxon>
        <taxon>Amygdaleae</taxon>
        <taxon>Prunus</taxon>
    </lineage>
</organism>
<dbReference type="AlphaFoldDB" id="A0A251R259"/>
<gene>
    <name evidence="2" type="ORF">PRUPE_1G231100</name>
</gene>
<dbReference type="SUPFAM" id="SSF56553">
    <property type="entry name" value="Insert subdomain of RNA polymerase alpha subunit"/>
    <property type="match status" value="1"/>
</dbReference>
<proteinExistence type="predicted"/>
<dbReference type="Gene3D" id="2.170.120.12">
    <property type="entry name" value="DNA-directed RNA polymerase, insert domain"/>
    <property type="match status" value="1"/>
</dbReference>
<evidence type="ECO:0000313" key="2">
    <source>
        <dbReference type="EMBL" id="ONI30093.1"/>
    </source>
</evidence>
<dbReference type="InterPro" id="IPR010658">
    <property type="entry name" value="Nodulin-like"/>
</dbReference>
<dbReference type="STRING" id="3760.A0A251R259"/>
<name>A0A251R259_PRUPE</name>
<dbReference type="Proteomes" id="UP000006882">
    <property type="component" value="Chromosome G1"/>
</dbReference>
<dbReference type="EMBL" id="CM007651">
    <property type="protein sequence ID" value="ONI30093.1"/>
    <property type="molecule type" value="Genomic_DNA"/>
</dbReference>
<keyword evidence="3" id="KW-1185">Reference proteome</keyword>
<accession>A0A251R259</accession>
<dbReference type="InterPro" id="IPR036643">
    <property type="entry name" value="RNApol_insert_sf"/>
</dbReference>
<feature type="domain" description="Nodulin-like" evidence="1">
    <location>
        <begin position="1"/>
        <end position="44"/>
    </location>
</feature>